<feature type="compositionally biased region" description="Basic and acidic residues" evidence="7">
    <location>
        <begin position="374"/>
        <end position="388"/>
    </location>
</feature>
<keyword evidence="3 11" id="KW-0347">Helicase</keyword>
<dbReference type="CDD" id="cd00268">
    <property type="entry name" value="DEADc"/>
    <property type="match status" value="1"/>
</dbReference>
<comment type="similarity">
    <text evidence="5">Belongs to the DEAD box helicase family.</text>
</comment>
<evidence type="ECO:0000259" key="8">
    <source>
        <dbReference type="PROSITE" id="PS51192"/>
    </source>
</evidence>
<dbReference type="AlphaFoldDB" id="A0AA41X0S4"/>
<keyword evidence="4" id="KW-0067">ATP-binding</keyword>
<dbReference type="PROSITE" id="PS51192">
    <property type="entry name" value="HELICASE_ATP_BIND_1"/>
    <property type="match status" value="1"/>
</dbReference>
<evidence type="ECO:0000256" key="6">
    <source>
        <dbReference type="PROSITE-ProRule" id="PRU00552"/>
    </source>
</evidence>
<evidence type="ECO:0000256" key="5">
    <source>
        <dbReference type="ARBA" id="ARBA00038437"/>
    </source>
</evidence>
<dbReference type="InterPro" id="IPR044742">
    <property type="entry name" value="DEAD/DEAH_RhlB"/>
</dbReference>
<evidence type="ECO:0000256" key="7">
    <source>
        <dbReference type="SAM" id="MobiDB-lite"/>
    </source>
</evidence>
<protein>
    <submittedName>
        <fullName evidence="11">DEAD/DEAH box helicase</fullName>
    </submittedName>
</protein>
<dbReference type="PROSITE" id="PS51194">
    <property type="entry name" value="HELICASE_CTER"/>
    <property type="match status" value="1"/>
</dbReference>
<organism evidence="11 12">
    <name type="scientific">Opacimonas viscosa</name>
    <dbReference type="NCBI Taxonomy" id="2961944"/>
    <lineage>
        <taxon>Bacteria</taxon>
        <taxon>Pseudomonadati</taxon>
        <taxon>Pseudomonadota</taxon>
        <taxon>Gammaproteobacteria</taxon>
        <taxon>Alteromonadales</taxon>
        <taxon>Alteromonadaceae</taxon>
        <taxon>Opacimonas</taxon>
    </lineage>
</organism>
<dbReference type="PROSITE" id="PS51195">
    <property type="entry name" value="Q_MOTIF"/>
    <property type="match status" value="1"/>
</dbReference>
<dbReference type="EMBL" id="JANATA010000001">
    <property type="protein sequence ID" value="MCP3427378.1"/>
    <property type="molecule type" value="Genomic_DNA"/>
</dbReference>
<keyword evidence="12" id="KW-1185">Reference proteome</keyword>
<evidence type="ECO:0000313" key="11">
    <source>
        <dbReference type="EMBL" id="MCP3427378.1"/>
    </source>
</evidence>
<feature type="domain" description="Helicase ATP-binding" evidence="8">
    <location>
        <begin position="32"/>
        <end position="207"/>
    </location>
</feature>
<dbReference type="PANTHER" id="PTHR47959">
    <property type="entry name" value="ATP-DEPENDENT RNA HELICASE RHLE-RELATED"/>
    <property type="match status" value="1"/>
</dbReference>
<dbReference type="SMART" id="SM00490">
    <property type="entry name" value="HELICc"/>
    <property type="match status" value="1"/>
</dbReference>
<dbReference type="GO" id="GO:0016787">
    <property type="term" value="F:hydrolase activity"/>
    <property type="evidence" value="ECO:0007669"/>
    <property type="project" value="UniProtKB-KW"/>
</dbReference>
<dbReference type="GO" id="GO:0003676">
    <property type="term" value="F:nucleic acid binding"/>
    <property type="evidence" value="ECO:0007669"/>
    <property type="project" value="InterPro"/>
</dbReference>
<dbReference type="Pfam" id="PF00270">
    <property type="entry name" value="DEAD"/>
    <property type="match status" value="1"/>
</dbReference>
<accession>A0AA41X0S4</accession>
<feature type="short sequence motif" description="Q motif" evidence="6">
    <location>
        <begin position="1"/>
        <end position="29"/>
    </location>
</feature>
<evidence type="ECO:0000256" key="2">
    <source>
        <dbReference type="ARBA" id="ARBA00022801"/>
    </source>
</evidence>
<feature type="region of interest" description="Disordered" evidence="7">
    <location>
        <begin position="374"/>
        <end position="434"/>
    </location>
</feature>
<dbReference type="GO" id="GO:0005524">
    <property type="term" value="F:ATP binding"/>
    <property type="evidence" value="ECO:0007669"/>
    <property type="project" value="UniProtKB-KW"/>
</dbReference>
<dbReference type="SMART" id="SM00487">
    <property type="entry name" value="DEXDc"/>
    <property type="match status" value="1"/>
</dbReference>
<dbReference type="InterPro" id="IPR050079">
    <property type="entry name" value="DEAD_box_RNA_helicase"/>
</dbReference>
<evidence type="ECO:0000259" key="10">
    <source>
        <dbReference type="PROSITE" id="PS51195"/>
    </source>
</evidence>
<dbReference type="InterPro" id="IPR014014">
    <property type="entry name" value="RNA_helicase_DEAD_Q_motif"/>
</dbReference>
<dbReference type="RefSeq" id="WP_254097671.1">
    <property type="nucleotide sequence ID" value="NZ_JANATA010000001.1"/>
</dbReference>
<dbReference type="GO" id="GO:0003724">
    <property type="term" value="F:RNA helicase activity"/>
    <property type="evidence" value="ECO:0007669"/>
    <property type="project" value="InterPro"/>
</dbReference>
<dbReference type="Gene3D" id="3.40.50.300">
    <property type="entry name" value="P-loop containing nucleotide triphosphate hydrolases"/>
    <property type="match status" value="2"/>
</dbReference>
<evidence type="ECO:0000313" key="12">
    <source>
        <dbReference type="Proteomes" id="UP001165413"/>
    </source>
</evidence>
<dbReference type="InterPro" id="IPR011545">
    <property type="entry name" value="DEAD/DEAH_box_helicase_dom"/>
</dbReference>
<feature type="domain" description="DEAD-box RNA helicase Q" evidence="10">
    <location>
        <begin position="1"/>
        <end position="29"/>
    </location>
</feature>
<proteinExistence type="inferred from homology"/>
<gene>
    <name evidence="11" type="ORF">NLF92_00260</name>
</gene>
<dbReference type="PANTHER" id="PTHR47959:SF17">
    <property type="entry name" value="ATP-DEPENDENT RNA HELICASE DEAD BOX FAMILY"/>
    <property type="match status" value="1"/>
</dbReference>
<evidence type="ECO:0000256" key="3">
    <source>
        <dbReference type="ARBA" id="ARBA00022806"/>
    </source>
</evidence>
<evidence type="ECO:0000256" key="4">
    <source>
        <dbReference type="ARBA" id="ARBA00022840"/>
    </source>
</evidence>
<sequence>MSFTDLDLDHRIVKILDAQSFTEPTLIQQRTIPYALLGRDVLACSRTGSGKTFAFVLPILHRLLKTKALSRKDPRALILAPTRELAKQVFIEIKKLCTNLSIQPQLIVGGENYNDQVKALRRNPHIIVGTAGRIADHLSDRSLFLNGLEVLVYDEADRMLDLGFAEELLAINRQADHRKRQTMLFSATLDSPALTAVTDSLLKTPERVILDNSFSVHADISQRWYFTDHIEHKHTLLAHLLTSEKYNQAIVFCATREDTETLKSMLAEHAVNAVALRGDLLQSQRAHIMSAFSAGQHDVLVTTDVASRGLDLKKVSLVINFDLPKQAEEYVHRIGRTGRAGSKGNAIALVGPRDWQSFIHIQQNLGQSIDIGAHPEHPAKFKGVDLKGKTRKSNLQKTNSPTKKSVKTHTKRVDTGAGIDMGHMPIIKKKPSSE</sequence>
<dbReference type="GO" id="GO:0005829">
    <property type="term" value="C:cytosol"/>
    <property type="evidence" value="ECO:0007669"/>
    <property type="project" value="TreeGrafter"/>
</dbReference>
<evidence type="ECO:0000256" key="1">
    <source>
        <dbReference type="ARBA" id="ARBA00022741"/>
    </source>
</evidence>
<comment type="caution">
    <text evidence="11">The sequence shown here is derived from an EMBL/GenBank/DDBJ whole genome shotgun (WGS) entry which is preliminary data.</text>
</comment>
<keyword evidence="2" id="KW-0378">Hydrolase</keyword>
<dbReference type="InterPro" id="IPR027417">
    <property type="entry name" value="P-loop_NTPase"/>
</dbReference>
<dbReference type="CDD" id="cd18787">
    <property type="entry name" value="SF2_C_DEAD"/>
    <property type="match status" value="1"/>
</dbReference>
<evidence type="ECO:0000259" key="9">
    <source>
        <dbReference type="PROSITE" id="PS51194"/>
    </source>
</evidence>
<dbReference type="SUPFAM" id="SSF52540">
    <property type="entry name" value="P-loop containing nucleoside triphosphate hydrolases"/>
    <property type="match status" value="1"/>
</dbReference>
<dbReference type="InterPro" id="IPR001650">
    <property type="entry name" value="Helicase_C-like"/>
</dbReference>
<dbReference type="Pfam" id="PF00271">
    <property type="entry name" value="Helicase_C"/>
    <property type="match status" value="1"/>
</dbReference>
<name>A0AA41X0S4_9ALTE</name>
<dbReference type="Proteomes" id="UP001165413">
    <property type="component" value="Unassembled WGS sequence"/>
</dbReference>
<reference evidence="11" key="1">
    <citation type="submission" date="2022-07" db="EMBL/GenBank/DDBJ databases">
        <title>Characterization of the Novel Bacterium Alteromonas immobilis LMIT006 and Alteromonas gregis LMIT007.</title>
        <authorList>
            <person name="Lin X."/>
        </authorList>
    </citation>
    <scope>NUCLEOTIDE SEQUENCE</scope>
    <source>
        <strain evidence="11">LMIT007</strain>
    </source>
</reference>
<keyword evidence="1" id="KW-0547">Nucleotide-binding</keyword>
<dbReference type="InterPro" id="IPR014001">
    <property type="entry name" value="Helicase_ATP-bd"/>
</dbReference>
<feature type="domain" description="Helicase C-terminal" evidence="9">
    <location>
        <begin position="235"/>
        <end position="382"/>
    </location>
</feature>